<dbReference type="EMBL" id="JAFLHG010000004">
    <property type="protein sequence ID" value="MBT8797665.1"/>
    <property type="molecule type" value="Genomic_DNA"/>
</dbReference>
<name>A0ABS5XT22_9MICO</name>
<dbReference type="Proteomes" id="UP000740605">
    <property type="component" value="Unassembled WGS sequence"/>
</dbReference>
<dbReference type="SUPFAM" id="SSF69118">
    <property type="entry name" value="AhpD-like"/>
    <property type="match status" value="1"/>
</dbReference>
<dbReference type="NCBIfam" id="TIGR04029">
    <property type="entry name" value="CMD_Avi_7170"/>
    <property type="match status" value="1"/>
</dbReference>
<reference evidence="1 2" key="1">
    <citation type="submission" date="2021-03" db="EMBL/GenBank/DDBJ databases">
        <title>Microbacterium pauli sp. nov., isolated from microfiltered milk.</title>
        <authorList>
            <person name="Bellassi P."/>
            <person name="Fontana A."/>
            <person name="Callegari M.L."/>
            <person name="Lorenzo M."/>
            <person name="Cappa F."/>
        </authorList>
    </citation>
    <scope>NUCLEOTIDE SEQUENCE [LARGE SCALE GENOMIC DNA]</scope>
    <source>
        <strain evidence="1 2">DSM 18909</strain>
    </source>
</reference>
<dbReference type="InterPro" id="IPR029032">
    <property type="entry name" value="AhpD-like"/>
</dbReference>
<gene>
    <name evidence="1" type="ORF">J0P97_06220</name>
</gene>
<sequence length="218" mass="22482">MSTPTADIIDLLAGIAPGDALAAVRDQRAQARENAQRSFEALLEPADPGSFPLGERYAVALFVSSLHGFAQATAFYGDLLGDEAPDLAVVVADAATLAAASGPFGSYREPRLEGESTDGLRWSPDASTADALGTRLAAALAHTHLLVFRPREARAEALRALVDAGWSPDDIVSLSQLVAFLTFQLRVAWGLRALAAASEPASAAADGATVSTTVPAGA</sequence>
<proteinExistence type="predicted"/>
<evidence type="ECO:0000313" key="2">
    <source>
        <dbReference type="Proteomes" id="UP000740605"/>
    </source>
</evidence>
<dbReference type="Gene3D" id="1.20.1290.10">
    <property type="entry name" value="AhpD-like"/>
    <property type="match status" value="1"/>
</dbReference>
<protein>
    <submittedName>
        <fullName evidence="1">CMD domain protein</fullName>
    </submittedName>
</protein>
<dbReference type="RefSeq" id="WP_215486898.1">
    <property type="nucleotide sequence ID" value="NZ_BAAAPJ010000002.1"/>
</dbReference>
<comment type="caution">
    <text evidence="1">The sequence shown here is derived from an EMBL/GenBank/DDBJ whole genome shotgun (WGS) entry which is preliminary data.</text>
</comment>
<dbReference type="InterPro" id="IPR023982">
    <property type="entry name" value="CHP04029_CMD-like"/>
</dbReference>
<keyword evidence="2" id="KW-1185">Reference proteome</keyword>
<evidence type="ECO:0000313" key="1">
    <source>
        <dbReference type="EMBL" id="MBT8797665.1"/>
    </source>
</evidence>
<organism evidence="1 2">
    <name type="scientific">Microbacterium flavum</name>
    <dbReference type="NCBI Taxonomy" id="415216"/>
    <lineage>
        <taxon>Bacteria</taxon>
        <taxon>Bacillati</taxon>
        <taxon>Actinomycetota</taxon>
        <taxon>Actinomycetes</taxon>
        <taxon>Micrococcales</taxon>
        <taxon>Microbacteriaceae</taxon>
        <taxon>Microbacterium</taxon>
    </lineage>
</organism>
<accession>A0ABS5XT22</accession>